<gene>
    <name evidence="7" type="ORF">SY85_01570</name>
</gene>
<evidence type="ECO:0000313" key="7">
    <source>
        <dbReference type="EMBL" id="ANE49385.1"/>
    </source>
</evidence>
<dbReference type="InterPro" id="IPR041700">
    <property type="entry name" value="OMP_b-brl_3"/>
</dbReference>
<keyword evidence="2" id="KW-0472">Membrane</keyword>
<feature type="chain" id="PRO_5008000999" description="Outer membrane protein beta-barrel domain-containing protein" evidence="5">
    <location>
        <begin position="19"/>
        <end position="806"/>
    </location>
</feature>
<dbReference type="InterPro" id="IPR008969">
    <property type="entry name" value="CarboxyPept-like_regulatory"/>
</dbReference>
<keyword evidence="8" id="KW-1185">Reference proteome</keyword>
<reference evidence="8" key="1">
    <citation type="submission" date="2015-01" db="EMBL/GenBank/DDBJ databases">
        <title>Flavisolibacter sp./LCS9/ whole genome sequencing.</title>
        <authorList>
            <person name="Kim M.K."/>
            <person name="Srinivasan S."/>
            <person name="Lee J.-J."/>
        </authorList>
    </citation>
    <scope>NUCLEOTIDE SEQUENCE [LARGE SCALE GENOMIC DNA]</scope>
    <source>
        <strain evidence="8">LCS9</strain>
    </source>
</reference>
<evidence type="ECO:0000256" key="3">
    <source>
        <dbReference type="ARBA" id="ARBA00023237"/>
    </source>
</evidence>
<dbReference type="Proteomes" id="UP000077177">
    <property type="component" value="Chromosome"/>
</dbReference>
<dbReference type="STRING" id="1492898.SY85_01570"/>
<dbReference type="OrthoDB" id="905812at2"/>
<evidence type="ECO:0000256" key="4">
    <source>
        <dbReference type="SAM" id="MobiDB-lite"/>
    </source>
</evidence>
<keyword evidence="3" id="KW-0998">Cell outer membrane</keyword>
<name>A0A172TQN5_9BACT</name>
<evidence type="ECO:0000256" key="2">
    <source>
        <dbReference type="ARBA" id="ARBA00023136"/>
    </source>
</evidence>
<evidence type="ECO:0000313" key="8">
    <source>
        <dbReference type="Proteomes" id="UP000077177"/>
    </source>
</evidence>
<dbReference type="PATRIC" id="fig|1492898.3.peg.350"/>
<keyword evidence="5" id="KW-0732">Signal</keyword>
<accession>A0A172TQN5</accession>
<feature type="domain" description="Outer membrane protein beta-barrel" evidence="6">
    <location>
        <begin position="373"/>
        <end position="778"/>
    </location>
</feature>
<reference evidence="7 8" key="2">
    <citation type="journal article" date="2016" name="Int. J. Syst. Evol. Microbiol.">
        <title>Flavisolibacter tropicus sp. nov., isolated from tropical soil.</title>
        <authorList>
            <person name="Lee J.J."/>
            <person name="Kang M.S."/>
            <person name="Kim G.S."/>
            <person name="Lee C.S."/>
            <person name="Lim S."/>
            <person name="Lee J."/>
            <person name="Roh S.H."/>
            <person name="Kang H."/>
            <person name="Ha J.M."/>
            <person name="Bae S."/>
            <person name="Jung H.Y."/>
            <person name="Kim M.K."/>
        </authorList>
    </citation>
    <scope>NUCLEOTIDE SEQUENCE [LARGE SCALE GENOMIC DNA]</scope>
    <source>
        <strain evidence="7 8">LCS9</strain>
    </source>
</reference>
<proteinExistence type="predicted"/>
<feature type="region of interest" description="Disordered" evidence="4">
    <location>
        <begin position="786"/>
        <end position="806"/>
    </location>
</feature>
<organism evidence="7 8">
    <name type="scientific">Flavisolibacter tropicus</name>
    <dbReference type="NCBI Taxonomy" id="1492898"/>
    <lineage>
        <taxon>Bacteria</taxon>
        <taxon>Pseudomonadati</taxon>
        <taxon>Bacteroidota</taxon>
        <taxon>Chitinophagia</taxon>
        <taxon>Chitinophagales</taxon>
        <taxon>Chitinophagaceae</taxon>
        <taxon>Flavisolibacter</taxon>
    </lineage>
</organism>
<dbReference type="InterPro" id="IPR037066">
    <property type="entry name" value="Plug_dom_sf"/>
</dbReference>
<dbReference type="SUPFAM" id="SSF56935">
    <property type="entry name" value="Porins"/>
    <property type="match status" value="1"/>
</dbReference>
<feature type="signal peptide" evidence="5">
    <location>
        <begin position="1"/>
        <end position="18"/>
    </location>
</feature>
<evidence type="ECO:0000259" key="6">
    <source>
        <dbReference type="Pfam" id="PF14905"/>
    </source>
</evidence>
<dbReference type="GO" id="GO:0009279">
    <property type="term" value="C:cell outer membrane"/>
    <property type="evidence" value="ECO:0007669"/>
    <property type="project" value="UniProtKB-SubCell"/>
</dbReference>
<protein>
    <recommendedName>
        <fullName evidence="6">Outer membrane protein beta-barrel domain-containing protein</fullName>
    </recommendedName>
</protein>
<dbReference type="Pfam" id="PF13620">
    <property type="entry name" value="CarboxypepD_reg"/>
    <property type="match status" value="1"/>
</dbReference>
<evidence type="ECO:0000256" key="1">
    <source>
        <dbReference type="ARBA" id="ARBA00004442"/>
    </source>
</evidence>
<evidence type="ECO:0000256" key="5">
    <source>
        <dbReference type="SAM" id="SignalP"/>
    </source>
</evidence>
<dbReference type="Gene3D" id="2.40.170.20">
    <property type="entry name" value="TonB-dependent receptor, beta-barrel domain"/>
    <property type="match status" value="1"/>
</dbReference>
<dbReference type="Pfam" id="PF14905">
    <property type="entry name" value="OMP_b-brl_3"/>
    <property type="match status" value="1"/>
</dbReference>
<dbReference type="SUPFAM" id="SSF49464">
    <property type="entry name" value="Carboxypeptidase regulatory domain-like"/>
    <property type="match status" value="1"/>
</dbReference>
<dbReference type="InterPro" id="IPR036942">
    <property type="entry name" value="Beta-barrel_TonB_sf"/>
</dbReference>
<dbReference type="EMBL" id="CP011390">
    <property type="protein sequence ID" value="ANE49385.1"/>
    <property type="molecule type" value="Genomic_DNA"/>
</dbReference>
<dbReference type="Gene3D" id="2.170.130.10">
    <property type="entry name" value="TonB-dependent receptor, plug domain"/>
    <property type="match status" value="1"/>
</dbReference>
<dbReference type="KEGG" id="fla:SY85_01570"/>
<sequence>MKFVLAFLLILIRFAAYSQTDALGILSGNILDEKKKALEGATVTLYQIADTSKAKTTTSDKDGAFSFSAIPFGHYKLRFSYVGLAALTIDSIYFRPDRFDFNLSDIVLKGGNAENLNEVVIYAEKPLIQSKEGNITFNAGESALSAGSNASELLTNVPLVTKDPDGKLLVRGKEPKILIDDKPVELNQQQLQDLLESMPGSSIEKIEVMTNPPPQYANEQGGVINITTRKGKVGKSGRLTLSGGTRGETSLNGNYNYRKQGFAMNINAGGSYNQYNSNSYAIRQNFYTATTKNYETRSQSESQNLRPNFRANADYEFNKMHSINAVLNYNRNNANSEATTDFMPSYQLSHRVVKNEGENFNANLSLTYTFRSKKPGEVLRFIANGSLSSNENDKNFYQQFLDAEYNFNGKDSLLLQNTDNFSKGMNYRLNYDLPLSNRKTFLSFGSFLNEIYSHIQTVADFKQAVSGKMVPLSALTYAYKYQQEIKNLRGSIKQKWSESFSTAAGVSIEQTSFDFNLYKVSSNVNNAYWSYLPFANMNKSWKDVLNLTLSYRRTIRRPGNGELSPIVDSSDLFNLRSGNPTLLPSLTNNFDLVLGTSKKKFYANLGMGFNTIEDVFNQVRTQVNDSTTQIMWQNSSGKKEYEFSTWNGYTISKKVKVNLSASYTYNIYSGFDKTQRNFKNGGSLTSNLNANYTFSDLFNTTSSFTFNRFASPQGSARSSLSMNLGFQAKLLNKKMTATLNVIDPFRQQQNHSFTYGKNFTIENYNSTRSRNIRLTIGYIFNKMAKKSKSSEKDKQKLQKALAPKNS</sequence>
<dbReference type="AlphaFoldDB" id="A0A172TQN5"/>
<dbReference type="Gene3D" id="2.60.40.1120">
    <property type="entry name" value="Carboxypeptidase-like, regulatory domain"/>
    <property type="match status" value="1"/>
</dbReference>
<dbReference type="RefSeq" id="WP_066401472.1">
    <property type="nucleotide sequence ID" value="NZ_CP011390.1"/>
</dbReference>
<comment type="subcellular location">
    <subcellularLocation>
        <location evidence="1">Cell outer membrane</location>
    </subcellularLocation>
</comment>